<dbReference type="GO" id="GO:0030968">
    <property type="term" value="P:endoplasmic reticulum unfolded protein response"/>
    <property type="evidence" value="ECO:0007669"/>
    <property type="project" value="TreeGrafter"/>
</dbReference>
<dbReference type="PANTHER" id="PTHR38406">
    <property type="entry name" value="TRANSCRIPTIONAL REPRESSOR OPI1"/>
    <property type="match status" value="1"/>
</dbReference>
<name>A0AAD5UCB5_9FUNG</name>
<organism evidence="1 2">
    <name type="scientific">Boothiomyces macroporosus</name>
    <dbReference type="NCBI Taxonomy" id="261099"/>
    <lineage>
        <taxon>Eukaryota</taxon>
        <taxon>Fungi</taxon>
        <taxon>Fungi incertae sedis</taxon>
        <taxon>Chytridiomycota</taxon>
        <taxon>Chytridiomycota incertae sedis</taxon>
        <taxon>Chytridiomycetes</taxon>
        <taxon>Rhizophydiales</taxon>
        <taxon>Terramycetaceae</taxon>
        <taxon>Boothiomyces</taxon>
    </lineage>
</organism>
<evidence type="ECO:0000313" key="2">
    <source>
        <dbReference type="Proteomes" id="UP001210925"/>
    </source>
</evidence>
<keyword evidence="2" id="KW-1185">Reference proteome</keyword>
<reference evidence="1" key="1">
    <citation type="submission" date="2020-05" db="EMBL/GenBank/DDBJ databases">
        <title>Phylogenomic resolution of chytrid fungi.</title>
        <authorList>
            <person name="Stajich J.E."/>
            <person name="Amses K."/>
            <person name="Simmons R."/>
            <person name="Seto K."/>
            <person name="Myers J."/>
            <person name="Bonds A."/>
            <person name="Quandt C.A."/>
            <person name="Barry K."/>
            <person name="Liu P."/>
            <person name="Grigoriev I."/>
            <person name="Longcore J.E."/>
            <person name="James T.Y."/>
        </authorList>
    </citation>
    <scope>NUCLEOTIDE SEQUENCE</scope>
    <source>
        <strain evidence="1">PLAUS21</strain>
    </source>
</reference>
<accession>A0AAD5UCB5</accession>
<proteinExistence type="predicted"/>
<dbReference type="GO" id="GO:0005783">
    <property type="term" value="C:endoplasmic reticulum"/>
    <property type="evidence" value="ECO:0007669"/>
    <property type="project" value="TreeGrafter"/>
</dbReference>
<dbReference type="PANTHER" id="PTHR38406:SF1">
    <property type="entry name" value="TRANSCRIPTIONAL REPRESSOR OPI1"/>
    <property type="match status" value="1"/>
</dbReference>
<protein>
    <recommendedName>
        <fullName evidence="3">Perilipin</fullName>
    </recommendedName>
</protein>
<dbReference type="AlphaFoldDB" id="A0AAD5UCB5"/>
<gene>
    <name evidence="1" type="ORF">HK103_007623</name>
</gene>
<dbReference type="GO" id="GO:0003714">
    <property type="term" value="F:transcription corepressor activity"/>
    <property type="evidence" value="ECO:0007669"/>
    <property type="project" value="InterPro"/>
</dbReference>
<dbReference type="Pfam" id="PF08618">
    <property type="entry name" value="Opi1"/>
    <property type="match status" value="2"/>
</dbReference>
<dbReference type="GO" id="GO:0008654">
    <property type="term" value="P:phospholipid biosynthetic process"/>
    <property type="evidence" value="ECO:0007669"/>
    <property type="project" value="TreeGrafter"/>
</dbReference>
<dbReference type="GO" id="GO:0006357">
    <property type="term" value="P:regulation of transcription by RNA polymerase II"/>
    <property type="evidence" value="ECO:0007669"/>
    <property type="project" value="TreeGrafter"/>
</dbReference>
<evidence type="ECO:0000313" key="1">
    <source>
        <dbReference type="EMBL" id="KAJ3253954.1"/>
    </source>
</evidence>
<evidence type="ECO:0008006" key="3">
    <source>
        <dbReference type="Google" id="ProtNLM"/>
    </source>
</evidence>
<dbReference type="GO" id="GO:0005634">
    <property type="term" value="C:nucleus"/>
    <property type="evidence" value="ECO:0007669"/>
    <property type="project" value="TreeGrafter"/>
</dbReference>
<dbReference type="InterPro" id="IPR013927">
    <property type="entry name" value="TF_Opi1_Ccg-8"/>
</dbReference>
<sequence length="292" mass="32612">MEEQEQVAVEILEHLKTKPQFFSRVHSYPIVNRTISNISSAYETTKNSNNIVKYSAENIENGINIMTRPVISTLEPVLRPLNQFACNQLDKVESRFGINLPPIQTVLNENTPTHQPNRIYQTVGAVGASVGMLGDETIKALKYCLQYIEFALKSMVHSITVLKSYITDQTSNGLSTNSQYAGENIVLFIANIKREIVETLRKAVDILGKYSSSYLPVDAKNSVKNFILSLPARLNKVKHTGEIDYKKEAENVINLAQESTNMLSNVEHVIANTLEGAEYTLGKNSTVDVDME</sequence>
<dbReference type="EMBL" id="JADGKB010000096">
    <property type="protein sequence ID" value="KAJ3253954.1"/>
    <property type="molecule type" value="Genomic_DNA"/>
</dbReference>
<comment type="caution">
    <text evidence="1">The sequence shown here is derived from an EMBL/GenBank/DDBJ whole genome shotgun (WGS) entry which is preliminary data.</text>
</comment>
<dbReference type="Proteomes" id="UP001210925">
    <property type="component" value="Unassembled WGS sequence"/>
</dbReference>